<accession>A0A8X6L8Y5</accession>
<dbReference type="AlphaFoldDB" id="A0A8X6L8Y5"/>
<dbReference type="EMBL" id="BMAO01014945">
    <property type="protein sequence ID" value="GFQ98193.1"/>
    <property type="molecule type" value="Genomic_DNA"/>
</dbReference>
<evidence type="ECO:0000313" key="1">
    <source>
        <dbReference type="EMBL" id="GFQ98193.1"/>
    </source>
</evidence>
<reference evidence="1" key="1">
    <citation type="submission" date="2020-07" db="EMBL/GenBank/DDBJ databases">
        <title>Multicomponent nature underlies the extraordinary mechanical properties of spider dragline silk.</title>
        <authorList>
            <person name="Kono N."/>
            <person name="Nakamura H."/>
            <person name="Mori M."/>
            <person name="Yoshida Y."/>
            <person name="Ohtoshi R."/>
            <person name="Malay A.D."/>
            <person name="Moran D.A.P."/>
            <person name="Tomita M."/>
            <person name="Numata K."/>
            <person name="Arakawa K."/>
        </authorList>
    </citation>
    <scope>NUCLEOTIDE SEQUENCE</scope>
</reference>
<name>A0A8X6L8Y5_TRICU</name>
<organism evidence="1 2">
    <name type="scientific">Trichonephila clavata</name>
    <name type="common">Joro spider</name>
    <name type="synonym">Nephila clavata</name>
    <dbReference type="NCBI Taxonomy" id="2740835"/>
    <lineage>
        <taxon>Eukaryota</taxon>
        <taxon>Metazoa</taxon>
        <taxon>Ecdysozoa</taxon>
        <taxon>Arthropoda</taxon>
        <taxon>Chelicerata</taxon>
        <taxon>Arachnida</taxon>
        <taxon>Araneae</taxon>
        <taxon>Araneomorphae</taxon>
        <taxon>Entelegynae</taxon>
        <taxon>Araneoidea</taxon>
        <taxon>Nephilidae</taxon>
        <taxon>Trichonephila</taxon>
    </lineage>
</organism>
<comment type="caution">
    <text evidence="1">The sequence shown here is derived from an EMBL/GenBank/DDBJ whole genome shotgun (WGS) entry which is preliminary data.</text>
</comment>
<proteinExistence type="predicted"/>
<sequence length="68" mass="7591">MKKESQEKKNQALIKSKCLKLVEEPPNLLSTLLDEQLAAMGALIEPLPCRFDCDHEYETAVSSGTQEV</sequence>
<protein>
    <submittedName>
        <fullName evidence="1">Uncharacterized protein</fullName>
    </submittedName>
</protein>
<keyword evidence="2" id="KW-1185">Reference proteome</keyword>
<gene>
    <name evidence="1" type="ORF">TNCT_616541</name>
</gene>
<dbReference type="Proteomes" id="UP000887116">
    <property type="component" value="Unassembled WGS sequence"/>
</dbReference>
<evidence type="ECO:0000313" key="2">
    <source>
        <dbReference type="Proteomes" id="UP000887116"/>
    </source>
</evidence>